<dbReference type="EMBL" id="JANRMI010000004">
    <property type="protein sequence ID" value="MDG0817612.1"/>
    <property type="molecule type" value="Genomic_DNA"/>
</dbReference>
<keyword evidence="5" id="KW-1185">Reference proteome</keyword>
<protein>
    <recommendedName>
        <fullName evidence="2">Zinc-type alcohol dehydrogenase-like protein</fullName>
    </recommendedName>
</protein>
<gene>
    <name evidence="4" type="ORF">NWE73_14625</name>
</gene>
<dbReference type="InterPro" id="IPR020843">
    <property type="entry name" value="ER"/>
</dbReference>
<reference evidence="4" key="1">
    <citation type="submission" date="2022-08" db="EMBL/GenBank/DDBJ databases">
        <title>Novel Bdellovibrio Species Isolated from Svalbard: Designation Bdellovibrio svalbardensis.</title>
        <authorList>
            <person name="Mitchell R.J."/>
            <person name="Choi S.Y."/>
        </authorList>
    </citation>
    <scope>NUCLEOTIDE SEQUENCE</scope>
    <source>
        <strain evidence="4">PAP01</strain>
    </source>
</reference>
<evidence type="ECO:0000256" key="1">
    <source>
        <dbReference type="ARBA" id="ARBA00022857"/>
    </source>
</evidence>
<dbReference type="PANTHER" id="PTHR44154">
    <property type="entry name" value="QUINONE OXIDOREDUCTASE"/>
    <property type="match status" value="1"/>
</dbReference>
<accession>A0ABT6DL54</accession>
<name>A0ABT6DL54_9BACT</name>
<comment type="similarity">
    <text evidence="2">Belongs to the zinc-containing alcohol dehydrogenase family. Quinone oxidoreductase subfamily.</text>
</comment>
<sequence>MKVIGYFEPQDSSKNSSLILSELSEPTPGPNDILVRVKAVSVNPVDLKVRKNSKPNNGELKILGWDASGIVEKLGSKVEKFKVGDEVYYAGSINRPGSNSELQLVDERITALKPRKLSYEEAAALPLTTITAYETLFERLNVLVNEPASILIFGGAGGVGSMAIQLAKKLTHLQVIATASRPDSTEWCKKLGADLVVDHNRDIHAQLRSRGIDEVKYIFSVTHTEQHKASMEALIAPQGHICFIDNPETFDVIPFKRKSVGIHLESMFTRSLFETADMQEQGNLLARVADLIDTGKIQTTINHIFEGFTPKNFERAHEMLESEKTVGKIVIKF</sequence>
<dbReference type="Gene3D" id="3.90.180.10">
    <property type="entry name" value="Medium-chain alcohol dehydrogenases, catalytic domain"/>
    <property type="match status" value="1"/>
</dbReference>
<feature type="domain" description="Enoyl reductase (ER)" evidence="3">
    <location>
        <begin position="13"/>
        <end position="331"/>
    </location>
</feature>
<dbReference type="CDD" id="cd08252">
    <property type="entry name" value="AL_MDR"/>
    <property type="match status" value="1"/>
</dbReference>
<organism evidence="4 5">
    <name type="scientific">Bdellovibrio svalbardensis</name>
    <dbReference type="NCBI Taxonomy" id="2972972"/>
    <lineage>
        <taxon>Bacteria</taxon>
        <taxon>Pseudomonadati</taxon>
        <taxon>Bdellovibrionota</taxon>
        <taxon>Bdellovibrionia</taxon>
        <taxon>Bdellovibrionales</taxon>
        <taxon>Pseudobdellovibrionaceae</taxon>
        <taxon>Bdellovibrio</taxon>
    </lineage>
</organism>
<dbReference type="Gene3D" id="3.40.50.720">
    <property type="entry name" value="NAD(P)-binding Rossmann-like Domain"/>
    <property type="match status" value="1"/>
</dbReference>
<evidence type="ECO:0000313" key="5">
    <source>
        <dbReference type="Proteomes" id="UP001152321"/>
    </source>
</evidence>
<dbReference type="InterPro" id="IPR011032">
    <property type="entry name" value="GroES-like_sf"/>
</dbReference>
<comment type="caution">
    <text evidence="4">The sequence shown here is derived from an EMBL/GenBank/DDBJ whole genome shotgun (WGS) entry which is preliminary data.</text>
</comment>
<dbReference type="InterPro" id="IPR051603">
    <property type="entry name" value="Zinc-ADH_QOR/CCCR"/>
</dbReference>
<dbReference type="Pfam" id="PF08240">
    <property type="entry name" value="ADH_N"/>
    <property type="match status" value="1"/>
</dbReference>
<dbReference type="NCBIfam" id="TIGR02817">
    <property type="entry name" value="adh_fam_1"/>
    <property type="match status" value="1"/>
</dbReference>
<evidence type="ECO:0000256" key="2">
    <source>
        <dbReference type="RuleBase" id="RU364000"/>
    </source>
</evidence>
<dbReference type="PANTHER" id="PTHR44154:SF1">
    <property type="entry name" value="QUINONE OXIDOREDUCTASE"/>
    <property type="match status" value="1"/>
</dbReference>
<dbReference type="SUPFAM" id="SSF51735">
    <property type="entry name" value="NAD(P)-binding Rossmann-fold domains"/>
    <property type="match status" value="1"/>
</dbReference>
<keyword evidence="1" id="KW-0521">NADP</keyword>
<proteinExistence type="inferred from homology"/>
<dbReference type="Pfam" id="PF13602">
    <property type="entry name" value="ADH_zinc_N_2"/>
    <property type="match status" value="1"/>
</dbReference>
<dbReference type="InterPro" id="IPR013154">
    <property type="entry name" value="ADH-like_N"/>
</dbReference>
<dbReference type="SMART" id="SM00829">
    <property type="entry name" value="PKS_ER"/>
    <property type="match status" value="1"/>
</dbReference>
<dbReference type="SUPFAM" id="SSF50129">
    <property type="entry name" value="GroES-like"/>
    <property type="match status" value="1"/>
</dbReference>
<dbReference type="Proteomes" id="UP001152321">
    <property type="component" value="Unassembled WGS sequence"/>
</dbReference>
<keyword evidence="2" id="KW-0560">Oxidoreductase</keyword>
<evidence type="ECO:0000259" key="3">
    <source>
        <dbReference type="SMART" id="SM00829"/>
    </source>
</evidence>
<keyword evidence="2" id="KW-0862">Zinc</keyword>
<dbReference type="InterPro" id="IPR036291">
    <property type="entry name" value="NAD(P)-bd_dom_sf"/>
</dbReference>
<evidence type="ECO:0000313" key="4">
    <source>
        <dbReference type="EMBL" id="MDG0817612.1"/>
    </source>
</evidence>
<dbReference type="InterPro" id="IPR014182">
    <property type="entry name" value="ADH_Zn_typ-1"/>
</dbReference>
<keyword evidence="2" id="KW-0479">Metal-binding</keyword>
<dbReference type="RefSeq" id="WP_277579084.1">
    <property type="nucleotide sequence ID" value="NZ_JANRMI010000004.1"/>
</dbReference>